<feature type="transmembrane region" description="Helical" evidence="7">
    <location>
        <begin position="113"/>
        <end position="131"/>
    </location>
</feature>
<feature type="transmembrane region" description="Helical" evidence="7">
    <location>
        <begin position="446"/>
        <end position="466"/>
    </location>
</feature>
<evidence type="ECO:0000256" key="7">
    <source>
        <dbReference type="SAM" id="Phobius"/>
    </source>
</evidence>
<keyword evidence="6 7" id="KW-0472">Membrane</keyword>
<feature type="transmembrane region" description="Helical" evidence="7">
    <location>
        <begin position="143"/>
        <end position="165"/>
    </location>
</feature>
<comment type="similarity">
    <text evidence="2">Belongs to the polysaccharide synthase family.</text>
</comment>
<sequence>MTTSYGVRAGRGVAATLGNQAYRILLQAASIVLLARLLTPADFGLVAMVLAVIGIGEILRDLGLSGAAIQAPELSTGQRDNLFWLNTGMGAAVSVVVAAAAPLVAAGYGRPELLGITLALAPSFLLSGLATQHRVGLLRDLRFQRLALVESAAMTVALGVGIGLALAGAGYWALVAQQVASGLVGLGLIVGADPWRPRWFRRGQGTTHFIRFGGHLLASTVVTYVGSNADTVLVGRAFGADVLGLYNRGAQLVRQPARQFSSAFGTVLQPILAKIHTDRARLEVALRDGQLAGAYPLALGAAVVAAAPVDVVRLAMGPRWLDAAPYVTAMCAGVVLRQVTNSVSQGLVACGLGSRLSQYTLFSSVVTTACIALSVLWGPVAVAWVAAMAPLLTWTVGHAALTRWTGVHCGRLRADGARVMLLALAATLAGRLLGAQLGGLHELGRFLVVAGVVVAVFAAATLLPPVRRDAQQLVRQVRESLGRGSRPVPRAMP</sequence>
<proteinExistence type="inferred from homology"/>
<dbReference type="OrthoDB" id="9770347at2"/>
<dbReference type="GO" id="GO:0005886">
    <property type="term" value="C:plasma membrane"/>
    <property type="evidence" value="ECO:0007669"/>
    <property type="project" value="UniProtKB-SubCell"/>
</dbReference>
<evidence type="ECO:0000256" key="2">
    <source>
        <dbReference type="ARBA" id="ARBA00007430"/>
    </source>
</evidence>
<comment type="caution">
    <text evidence="8">The sequence shown here is derived from an EMBL/GenBank/DDBJ whole genome shotgun (WGS) entry which is preliminary data.</text>
</comment>
<gene>
    <name evidence="8" type="ORF">ATL31_1913</name>
</gene>
<feature type="transmembrane region" description="Helical" evidence="7">
    <location>
        <begin position="83"/>
        <end position="107"/>
    </location>
</feature>
<evidence type="ECO:0000256" key="3">
    <source>
        <dbReference type="ARBA" id="ARBA00022475"/>
    </source>
</evidence>
<keyword evidence="4 7" id="KW-0812">Transmembrane</keyword>
<keyword evidence="5 7" id="KW-1133">Transmembrane helix</keyword>
<evidence type="ECO:0000256" key="4">
    <source>
        <dbReference type="ARBA" id="ARBA00022692"/>
    </source>
</evidence>
<dbReference type="Pfam" id="PF13440">
    <property type="entry name" value="Polysacc_synt_3"/>
    <property type="match status" value="1"/>
</dbReference>
<name>A0A2N3YJV7_9MICO</name>
<comment type="subcellular location">
    <subcellularLocation>
        <location evidence="1">Cell membrane</location>
        <topology evidence="1">Multi-pass membrane protein</topology>
    </subcellularLocation>
</comment>
<accession>A0A2N3YJV7</accession>
<dbReference type="Proteomes" id="UP000233781">
    <property type="component" value="Unassembled WGS sequence"/>
</dbReference>
<dbReference type="EMBL" id="PJNE01000001">
    <property type="protein sequence ID" value="PKW27078.1"/>
    <property type="molecule type" value="Genomic_DNA"/>
</dbReference>
<dbReference type="CDD" id="cd13127">
    <property type="entry name" value="MATE_tuaB_like"/>
    <property type="match status" value="1"/>
</dbReference>
<evidence type="ECO:0000313" key="8">
    <source>
        <dbReference type="EMBL" id="PKW27078.1"/>
    </source>
</evidence>
<dbReference type="RefSeq" id="WP_158239825.1">
    <property type="nucleotide sequence ID" value="NZ_PJNE01000001.1"/>
</dbReference>
<feature type="transmembrane region" description="Helical" evidence="7">
    <location>
        <begin position="44"/>
        <end position="62"/>
    </location>
</feature>
<evidence type="ECO:0000256" key="1">
    <source>
        <dbReference type="ARBA" id="ARBA00004651"/>
    </source>
</evidence>
<evidence type="ECO:0000313" key="9">
    <source>
        <dbReference type="Proteomes" id="UP000233781"/>
    </source>
</evidence>
<dbReference type="PANTHER" id="PTHR30250">
    <property type="entry name" value="PST FAMILY PREDICTED COLANIC ACID TRANSPORTER"/>
    <property type="match status" value="1"/>
</dbReference>
<keyword evidence="3" id="KW-1003">Cell membrane</keyword>
<evidence type="ECO:0000256" key="5">
    <source>
        <dbReference type="ARBA" id="ARBA00022989"/>
    </source>
</evidence>
<organism evidence="8 9">
    <name type="scientific">Phycicoccus duodecadis</name>
    <dbReference type="NCBI Taxonomy" id="173053"/>
    <lineage>
        <taxon>Bacteria</taxon>
        <taxon>Bacillati</taxon>
        <taxon>Actinomycetota</taxon>
        <taxon>Actinomycetes</taxon>
        <taxon>Micrococcales</taxon>
        <taxon>Intrasporangiaceae</taxon>
        <taxon>Phycicoccus</taxon>
    </lineage>
</organism>
<evidence type="ECO:0000256" key="6">
    <source>
        <dbReference type="ARBA" id="ARBA00023136"/>
    </source>
</evidence>
<reference evidence="8 9" key="1">
    <citation type="submission" date="2017-12" db="EMBL/GenBank/DDBJ databases">
        <title>Sequencing the genomes of 1000 Actinobacteria strains.</title>
        <authorList>
            <person name="Klenk H.-P."/>
        </authorList>
    </citation>
    <scope>NUCLEOTIDE SEQUENCE [LARGE SCALE GENOMIC DNA]</scope>
    <source>
        <strain evidence="8 9">DSM 12806</strain>
    </source>
</reference>
<dbReference type="InterPro" id="IPR050833">
    <property type="entry name" value="Poly_Biosynth_Transport"/>
</dbReference>
<keyword evidence="9" id="KW-1185">Reference proteome</keyword>
<dbReference type="AlphaFoldDB" id="A0A2N3YJV7"/>
<protein>
    <submittedName>
        <fullName evidence="8">PST family polysaccharide transporter</fullName>
    </submittedName>
</protein>
<feature type="transmembrane region" description="Helical" evidence="7">
    <location>
        <begin position="359"/>
        <end position="377"/>
    </location>
</feature>
<dbReference type="PANTHER" id="PTHR30250:SF10">
    <property type="entry name" value="LIPOPOLYSACCHARIDE BIOSYNTHESIS PROTEIN WZXC"/>
    <property type="match status" value="1"/>
</dbReference>